<proteinExistence type="predicted"/>
<dbReference type="Proteomes" id="UP000827721">
    <property type="component" value="Unassembled WGS sequence"/>
</dbReference>
<organism evidence="4 5">
    <name type="scientific">Xanthoceras sorbifolium</name>
    <dbReference type="NCBI Taxonomy" id="99658"/>
    <lineage>
        <taxon>Eukaryota</taxon>
        <taxon>Viridiplantae</taxon>
        <taxon>Streptophyta</taxon>
        <taxon>Embryophyta</taxon>
        <taxon>Tracheophyta</taxon>
        <taxon>Spermatophyta</taxon>
        <taxon>Magnoliopsida</taxon>
        <taxon>eudicotyledons</taxon>
        <taxon>Gunneridae</taxon>
        <taxon>Pentapetalae</taxon>
        <taxon>rosids</taxon>
        <taxon>malvids</taxon>
        <taxon>Sapindales</taxon>
        <taxon>Sapindaceae</taxon>
        <taxon>Xanthoceroideae</taxon>
        <taxon>Xanthoceras</taxon>
    </lineage>
</organism>
<reference evidence="4 5" key="1">
    <citation type="submission" date="2021-02" db="EMBL/GenBank/DDBJ databases">
        <title>Plant Genome Project.</title>
        <authorList>
            <person name="Zhang R.-G."/>
        </authorList>
    </citation>
    <scope>NUCLEOTIDE SEQUENCE [LARGE SCALE GENOMIC DNA]</scope>
    <source>
        <tissue evidence="4">Leaves</tissue>
    </source>
</reference>
<dbReference type="PANTHER" id="PTHR16083">
    <property type="entry name" value="LEUCINE RICH REPEAT CONTAINING PROTEIN"/>
    <property type="match status" value="1"/>
</dbReference>
<keyword evidence="1" id="KW-0433">Leucine-rich repeat</keyword>
<accession>A0ABQ8HVI2</accession>
<keyword evidence="5" id="KW-1185">Reference proteome</keyword>
<dbReference type="Gene3D" id="3.80.10.10">
    <property type="entry name" value="Ribonuclease Inhibitor"/>
    <property type="match status" value="1"/>
</dbReference>
<comment type="caution">
    <text evidence="4">The sequence shown here is derived from an EMBL/GenBank/DDBJ whole genome shotgun (WGS) entry which is preliminary data.</text>
</comment>
<sequence>MVPNIEKLDLEGCSRLRKVHETVGYLEGITVLNLKGCKNLQSFPNKIYGLKSLKILNLQGCSKLDKLPQNLGELQCLEELDASGTAIKQVPPSIARLTNLKTLEIPEWFSCRSDVNSVGIGLPPNWLNDEFMGIAMCAVIAPDPENLNDIRSVVCKMCIMRNKHPFHFYIPRFTTVESEHLWLVYASCEKFEHERSYQISRYLDYLQKVKLDPSYELPDINCRDLYVSVSNSTCIHAEFGVSTQAKNSNSKVIKCGIRPVYKKDIECFEESPPAESSKLHQSHNCSTGYHSSSTGWHMPTKLEYHCNIRRDYSGVGQYTDFDRPEDSDSDEE</sequence>
<name>A0ABQ8HVI2_9ROSI</name>
<evidence type="ECO:0000259" key="3">
    <source>
        <dbReference type="Pfam" id="PF20160"/>
    </source>
</evidence>
<protein>
    <recommendedName>
        <fullName evidence="3">C-JID domain-containing protein</fullName>
    </recommendedName>
</protein>
<dbReference type="Pfam" id="PF20160">
    <property type="entry name" value="C-JID"/>
    <property type="match status" value="1"/>
</dbReference>
<evidence type="ECO:0000256" key="2">
    <source>
        <dbReference type="ARBA" id="ARBA00022737"/>
    </source>
</evidence>
<evidence type="ECO:0000313" key="4">
    <source>
        <dbReference type="EMBL" id="KAH7568376.1"/>
    </source>
</evidence>
<keyword evidence="2" id="KW-0677">Repeat</keyword>
<gene>
    <name evidence="4" type="ORF">JRO89_XS07G0284100</name>
</gene>
<feature type="domain" description="C-JID" evidence="3">
    <location>
        <begin position="104"/>
        <end position="266"/>
    </location>
</feature>
<dbReference type="SUPFAM" id="SSF52047">
    <property type="entry name" value="RNI-like"/>
    <property type="match status" value="1"/>
</dbReference>
<dbReference type="InterPro" id="IPR032675">
    <property type="entry name" value="LRR_dom_sf"/>
</dbReference>
<dbReference type="EMBL" id="JAFEMO010000007">
    <property type="protein sequence ID" value="KAH7568376.1"/>
    <property type="molecule type" value="Genomic_DNA"/>
</dbReference>
<evidence type="ECO:0000313" key="5">
    <source>
        <dbReference type="Proteomes" id="UP000827721"/>
    </source>
</evidence>
<evidence type="ECO:0000256" key="1">
    <source>
        <dbReference type="ARBA" id="ARBA00022614"/>
    </source>
</evidence>
<dbReference type="PANTHER" id="PTHR16083:SF25">
    <property type="entry name" value="C-JID DOMAIN-CONTAINING PROTEIN"/>
    <property type="match status" value="1"/>
</dbReference>
<dbReference type="InterPro" id="IPR045344">
    <property type="entry name" value="C-JID"/>
</dbReference>